<dbReference type="SUPFAM" id="SSF52058">
    <property type="entry name" value="L domain-like"/>
    <property type="match status" value="1"/>
</dbReference>
<gene>
    <name evidence="3" type="ORF">DBRI00130_LOCUS6709</name>
</gene>
<dbReference type="InterPro" id="IPR053038">
    <property type="entry name" value="RLP_Defense"/>
</dbReference>
<accession>A0A6S8RWE7</accession>
<reference evidence="3" key="1">
    <citation type="submission" date="2021-01" db="EMBL/GenBank/DDBJ databases">
        <authorList>
            <person name="Corre E."/>
            <person name="Pelletier E."/>
            <person name="Niang G."/>
            <person name="Scheremetjew M."/>
            <person name="Finn R."/>
            <person name="Kale V."/>
            <person name="Holt S."/>
            <person name="Cochrane G."/>
            <person name="Meng A."/>
            <person name="Brown T."/>
            <person name="Cohen L."/>
        </authorList>
    </citation>
    <scope>NUCLEOTIDE SEQUENCE</scope>
    <source>
        <strain evidence="3">GSO104</strain>
    </source>
</reference>
<feature type="compositionally biased region" description="Low complexity" evidence="1">
    <location>
        <begin position="70"/>
        <end position="79"/>
    </location>
</feature>
<evidence type="ECO:0000256" key="1">
    <source>
        <dbReference type="SAM" id="MobiDB-lite"/>
    </source>
</evidence>
<feature type="region of interest" description="Disordered" evidence="1">
    <location>
        <begin position="296"/>
        <end position="316"/>
    </location>
</feature>
<sequence>MSSRSVHSANSGSNPGNGNGASHIPSLSEAEIAMDRRAIMRKIRVHQRNRGQVGEEYGTDFVPYPHPCTNGSGSNSNMSNGGGNGGSGRMNWDEKKASSASNLRGVGVQPGMPEEEEGMMMEDATEGFESMEHALNYSSGRSVGGSVHSAGSGSHRSMHSHNSSGSSRVSRPPPVPPPQSSSSSSGQSWPNSQQRLHQPSVRFDASSFKTDGQQSVTSTANTSTTKTPYKQPYSYRKRQLIHVLYLMICAALVFSFAFLIEAQKLMNYAASPFFKSGTSSLASAVENGFGADGGEMYDSSSSSSSSALSQSMPSPPQLTIEEKRMEDIKSIISPHISTPESLQLLHTPQYRALYWLAVEDGRRLTIPTSSTQKSKLIQRYILALLYFALDGKRWVHDFKFMTALDECRWNMQVEDENGEVYTGGVGGCDNYGLIQTIALWTNNLNGQLPTEVGELTSVKVMSLYDNQIHGILPENIHKMNNLQLLYLHSNKIRGDVGFMCSLEIQNFRADCFGLEANVQCVCCNVCCVDDENGANQCYTQ</sequence>
<evidence type="ECO:0000256" key="2">
    <source>
        <dbReference type="SAM" id="Phobius"/>
    </source>
</evidence>
<keyword evidence="2" id="KW-0472">Membrane</keyword>
<feature type="compositionally biased region" description="Low complexity" evidence="1">
    <location>
        <begin position="215"/>
        <end position="227"/>
    </location>
</feature>
<feature type="region of interest" description="Disordered" evidence="1">
    <location>
        <begin position="64"/>
        <end position="114"/>
    </location>
</feature>
<dbReference type="AlphaFoldDB" id="A0A6S8RWE7"/>
<feature type="compositionally biased region" description="Low complexity" evidence="1">
    <location>
        <begin position="138"/>
        <end position="170"/>
    </location>
</feature>
<name>A0A6S8RWE7_9STRA</name>
<dbReference type="InterPro" id="IPR032675">
    <property type="entry name" value="LRR_dom_sf"/>
</dbReference>
<proteinExistence type="predicted"/>
<evidence type="ECO:0000313" key="3">
    <source>
        <dbReference type="EMBL" id="CAE4591478.1"/>
    </source>
</evidence>
<feature type="compositionally biased region" description="Low complexity" evidence="1">
    <location>
        <begin position="8"/>
        <end position="22"/>
    </location>
</feature>
<protein>
    <submittedName>
        <fullName evidence="3">Uncharacterized protein</fullName>
    </submittedName>
</protein>
<feature type="compositionally biased region" description="Low complexity" evidence="1">
    <location>
        <begin position="299"/>
        <end position="312"/>
    </location>
</feature>
<keyword evidence="2" id="KW-1133">Transmembrane helix</keyword>
<keyword evidence="2" id="KW-0812">Transmembrane</keyword>
<feature type="compositionally biased region" description="Low complexity" evidence="1">
    <location>
        <begin position="180"/>
        <end position="194"/>
    </location>
</feature>
<dbReference type="PANTHER" id="PTHR48064">
    <property type="entry name" value="OS01G0750400 PROTEIN"/>
    <property type="match status" value="1"/>
</dbReference>
<feature type="region of interest" description="Disordered" evidence="1">
    <location>
        <begin position="1"/>
        <end position="24"/>
    </location>
</feature>
<dbReference type="Gene3D" id="3.80.10.10">
    <property type="entry name" value="Ribonuclease Inhibitor"/>
    <property type="match status" value="1"/>
</dbReference>
<organism evidence="3">
    <name type="scientific">Ditylum brightwellii</name>
    <dbReference type="NCBI Taxonomy" id="49249"/>
    <lineage>
        <taxon>Eukaryota</taxon>
        <taxon>Sar</taxon>
        <taxon>Stramenopiles</taxon>
        <taxon>Ochrophyta</taxon>
        <taxon>Bacillariophyta</taxon>
        <taxon>Mediophyceae</taxon>
        <taxon>Lithodesmiophycidae</taxon>
        <taxon>Lithodesmiales</taxon>
        <taxon>Lithodesmiaceae</taxon>
        <taxon>Ditylum</taxon>
    </lineage>
</organism>
<feature type="transmembrane region" description="Helical" evidence="2">
    <location>
        <begin position="240"/>
        <end position="260"/>
    </location>
</feature>
<dbReference type="EMBL" id="HBNS01008267">
    <property type="protein sequence ID" value="CAE4591478.1"/>
    <property type="molecule type" value="Transcribed_RNA"/>
</dbReference>
<dbReference type="PANTHER" id="PTHR48064:SF6">
    <property type="entry name" value="RECEPTOR-LIKE PROTEIN KINASE 2"/>
    <property type="match status" value="1"/>
</dbReference>
<feature type="region of interest" description="Disordered" evidence="1">
    <location>
        <begin position="138"/>
        <end position="229"/>
    </location>
</feature>